<dbReference type="CDD" id="cd02440">
    <property type="entry name" value="AdoMet_MTases"/>
    <property type="match status" value="1"/>
</dbReference>
<dbReference type="Pfam" id="PF08241">
    <property type="entry name" value="Methyltransf_11"/>
    <property type="match status" value="1"/>
</dbReference>
<feature type="domain" description="Methyltransferase type 11" evidence="1">
    <location>
        <begin position="1"/>
        <end position="89"/>
    </location>
</feature>
<proteinExistence type="predicted"/>
<dbReference type="InterPro" id="IPR050508">
    <property type="entry name" value="Methyltransf_Superfamily"/>
</dbReference>
<dbReference type="GO" id="GO:0008168">
    <property type="term" value="F:methyltransferase activity"/>
    <property type="evidence" value="ECO:0007669"/>
    <property type="project" value="UniProtKB-KW"/>
</dbReference>
<accession>A0ABV9ZCF6</accession>
<dbReference type="RefSeq" id="WP_378020615.1">
    <property type="nucleotide sequence ID" value="NZ_JBHSKG010000003.1"/>
</dbReference>
<dbReference type="GO" id="GO:0032259">
    <property type="term" value="P:methylation"/>
    <property type="evidence" value="ECO:0007669"/>
    <property type="project" value="UniProtKB-KW"/>
</dbReference>
<dbReference type="EC" id="2.1.1.-" evidence="2"/>
<dbReference type="InterPro" id="IPR029063">
    <property type="entry name" value="SAM-dependent_MTases_sf"/>
</dbReference>
<gene>
    <name evidence="2" type="ORF">ACFPK1_09230</name>
</gene>
<dbReference type="PANTHER" id="PTHR42912">
    <property type="entry name" value="METHYLTRANSFERASE"/>
    <property type="match status" value="1"/>
</dbReference>
<comment type="caution">
    <text evidence="2">The sequence shown here is derived from an EMBL/GenBank/DDBJ whole genome shotgun (WGS) entry which is preliminary data.</text>
</comment>
<dbReference type="PANTHER" id="PTHR42912:SF95">
    <property type="entry name" value="METHYLTRANSFERASE TYPE 11 DOMAIN-CONTAINING PROTEIN"/>
    <property type="match status" value="1"/>
</dbReference>
<keyword evidence="2" id="KW-0808">Transferase</keyword>
<dbReference type="Proteomes" id="UP001596175">
    <property type="component" value="Unassembled WGS sequence"/>
</dbReference>
<dbReference type="EMBL" id="JBHSKG010000003">
    <property type="protein sequence ID" value="MFC5138410.1"/>
    <property type="molecule type" value="Genomic_DNA"/>
</dbReference>
<evidence type="ECO:0000259" key="1">
    <source>
        <dbReference type="Pfam" id="PF08241"/>
    </source>
</evidence>
<dbReference type="SUPFAM" id="SSF53335">
    <property type="entry name" value="S-adenosyl-L-methionine-dependent methyltransferases"/>
    <property type="match status" value="1"/>
</dbReference>
<reference evidence="3" key="1">
    <citation type="journal article" date="2019" name="Int. J. Syst. Evol. Microbiol.">
        <title>The Global Catalogue of Microorganisms (GCM) 10K type strain sequencing project: providing services to taxonomists for standard genome sequencing and annotation.</title>
        <authorList>
            <consortium name="The Broad Institute Genomics Platform"/>
            <consortium name="The Broad Institute Genome Sequencing Center for Infectious Disease"/>
            <person name="Wu L."/>
            <person name="Ma J."/>
        </authorList>
    </citation>
    <scope>NUCLEOTIDE SEQUENCE [LARGE SCALE GENOMIC DNA]</scope>
    <source>
        <strain evidence="3">XZYJ18</strain>
    </source>
</reference>
<protein>
    <submittedName>
        <fullName evidence="2">Class I SAM-dependent methyltransferase</fullName>
        <ecNumber evidence="2">2.1.1.-</ecNumber>
    </submittedName>
</protein>
<dbReference type="InterPro" id="IPR013216">
    <property type="entry name" value="Methyltransf_11"/>
</dbReference>
<organism evidence="2 3">
    <name type="scientific">Actinomycetospora rhizophila</name>
    <dbReference type="NCBI Taxonomy" id="1416876"/>
    <lineage>
        <taxon>Bacteria</taxon>
        <taxon>Bacillati</taxon>
        <taxon>Actinomycetota</taxon>
        <taxon>Actinomycetes</taxon>
        <taxon>Pseudonocardiales</taxon>
        <taxon>Pseudonocardiaceae</taxon>
        <taxon>Actinomycetospora</taxon>
    </lineage>
</organism>
<evidence type="ECO:0000313" key="2">
    <source>
        <dbReference type="EMBL" id="MFC5138410.1"/>
    </source>
</evidence>
<dbReference type="Gene3D" id="3.40.50.150">
    <property type="entry name" value="Vaccinia Virus protein VP39"/>
    <property type="match status" value="1"/>
</dbReference>
<name>A0ABV9ZCF6_9PSEU</name>
<keyword evidence="3" id="KW-1185">Reference proteome</keyword>
<evidence type="ECO:0000313" key="3">
    <source>
        <dbReference type="Proteomes" id="UP001596175"/>
    </source>
</evidence>
<keyword evidence="2" id="KW-0489">Methyltransferase</keyword>
<sequence length="193" mass="20544">MGCGEGRLSRTLRGSGHDVLGVDGSPTLVAAARAAEPAIPVVLADAAALPLGDGVADLAVAFMVLHDVDDLDGVVAEVARVLVPGGRLCAAVVHPLNSAGGFTSRDADSPYVVEGSYFARRRYADAMARDGLEMTFHSCHRPLEDYTGALERSGFVVEALREPVAPPETVRDASNSRWQRMPLFVHLRARLDR</sequence>